<dbReference type="Gene3D" id="1.10.630.10">
    <property type="entry name" value="Cytochrome P450"/>
    <property type="match status" value="1"/>
</dbReference>
<protein>
    <submittedName>
        <fullName evidence="5">Uncharacterized protein</fullName>
    </submittedName>
</protein>
<evidence type="ECO:0000313" key="5">
    <source>
        <dbReference type="Ensembl" id="ENSEEEP00000043419.2"/>
    </source>
</evidence>
<name>A0A4W4H4M5_ELEEL</name>
<sequence>MSGPCFHIVPLVVLYLPSHWYPQKTRPFPFFSLCYTILDLFGAGTEATSTTLLWSFIYMMKYPEIQGKVQAEIDRVIGPTRQPCMADRPNMPYTDAVIHEIQRMGNIVPLNVPRITHKDTTLGGYFIPEAKGFAPVNQLLIWSCFFSSPPSCKSSLSPLQLEPNLVWNFSLV</sequence>
<dbReference type="GeneTree" id="ENSGT00950000182879"/>
<dbReference type="GO" id="GO:0016712">
    <property type="term" value="F:oxidoreductase activity, acting on paired donors, with incorporation or reduction of molecular oxygen, reduced flavin or flavoprotein as one donor, and incorporation of one atom of oxygen"/>
    <property type="evidence" value="ECO:0007669"/>
    <property type="project" value="TreeGrafter"/>
</dbReference>
<evidence type="ECO:0000313" key="6">
    <source>
        <dbReference type="Proteomes" id="UP000314983"/>
    </source>
</evidence>
<dbReference type="PRINTS" id="PR00463">
    <property type="entry name" value="EP450I"/>
</dbReference>
<dbReference type="InterPro" id="IPR036396">
    <property type="entry name" value="Cyt_P450_sf"/>
</dbReference>
<dbReference type="PANTHER" id="PTHR24300:SF177">
    <property type="entry name" value="CYTOCHROME P450 2J2"/>
    <property type="match status" value="1"/>
</dbReference>
<dbReference type="InterPro" id="IPR050182">
    <property type="entry name" value="Cytochrome_P450_fam2"/>
</dbReference>
<dbReference type="Pfam" id="PF00067">
    <property type="entry name" value="p450"/>
    <property type="match status" value="1"/>
</dbReference>
<dbReference type="AlphaFoldDB" id="A0A4W4H4M5"/>
<accession>A0A4W4H4M5</accession>
<keyword evidence="4" id="KW-0408">Iron</keyword>
<proteinExistence type="inferred from homology"/>
<reference evidence="5" key="3">
    <citation type="submission" date="2020-05" db="EMBL/GenBank/DDBJ databases">
        <title>Electrophorus electricus (electric eel) genome, fEleEle1, primary haplotype.</title>
        <authorList>
            <person name="Myers G."/>
            <person name="Meyer A."/>
            <person name="Fedrigo O."/>
            <person name="Formenti G."/>
            <person name="Rhie A."/>
            <person name="Tracey A."/>
            <person name="Sims Y."/>
            <person name="Jarvis E.D."/>
        </authorList>
    </citation>
    <scope>NUCLEOTIDE SEQUENCE [LARGE SCALE GENOMIC DNA]</scope>
</reference>
<dbReference type="GO" id="GO:0005506">
    <property type="term" value="F:iron ion binding"/>
    <property type="evidence" value="ECO:0007669"/>
    <property type="project" value="InterPro"/>
</dbReference>
<dbReference type="SUPFAM" id="SSF48264">
    <property type="entry name" value="Cytochrome P450"/>
    <property type="match status" value="1"/>
</dbReference>
<dbReference type="STRING" id="8005.ENSEEEP00000043419"/>
<dbReference type="Proteomes" id="UP000314983">
    <property type="component" value="Chromosome 16"/>
</dbReference>
<organism evidence="5 6">
    <name type="scientific">Electrophorus electricus</name>
    <name type="common">Electric eel</name>
    <name type="synonym">Gymnotus electricus</name>
    <dbReference type="NCBI Taxonomy" id="8005"/>
    <lineage>
        <taxon>Eukaryota</taxon>
        <taxon>Metazoa</taxon>
        <taxon>Chordata</taxon>
        <taxon>Craniata</taxon>
        <taxon>Vertebrata</taxon>
        <taxon>Euteleostomi</taxon>
        <taxon>Actinopterygii</taxon>
        <taxon>Neopterygii</taxon>
        <taxon>Teleostei</taxon>
        <taxon>Ostariophysi</taxon>
        <taxon>Gymnotiformes</taxon>
        <taxon>Gymnotoidei</taxon>
        <taxon>Gymnotidae</taxon>
        <taxon>Electrophorus</taxon>
    </lineage>
</organism>
<dbReference type="GO" id="GO:0005737">
    <property type="term" value="C:cytoplasm"/>
    <property type="evidence" value="ECO:0007669"/>
    <property type="project" value="TreeGrafter"/>
</dbReference>
<dbReference type="InterPro" id="IPR002401">
    <property type="entry name" value="Cyt_P450_E_grp-I"/>
</dbReference>
<evidence type="ECO:0000256" key="3">
    <source>
        <dbReference type="ARBA" id="ARBA00022723"/>
    </source>
</evidence>
<keyword evidence="6" id="KW-1185">Reference proteome</keyword>
<comment type="similarity">
    <text evidence="2">Belongs to the cytochrome P450 family.</text>
</comment>
<evidence type="ECO:0000256" key="1">
    <source>
        <dbReference type="ARBA" id="ARBA00001971"/>
    </source>
</evidence>
<comment type="cofactor">
    <cofactor evidence="1">
        <name>heme</name>
        <dbReference type="ChEBI" id="CHEBI:30413"/>
    </cofactor>
</comment>
<dbReference type="Ensembl" id="ENSEEET00000043917.2">
    <property type="protein sequence ID" value="ENSEEEP00000043419.2"/>
    <property type="gene ID" value="ENSEEEG00000020522.2"/>
</dbReference>
<dbReference type="PANTHER" id="PTHR24300">
    <property type="entry name" value="CYTOCHROME P450 508A4-RELATED"/>
    <property type="match status" value="1"/>
</dbReference>
<evidence type="ECO:0000256" key="2">
    <source>
        <dbReference type="ARBA" id="ARBA00010617"/>
    </source>
</evidence>
<reference evidence="5" key="5">
    <citation type="submission" date="2025-09" db="UniProtKB">
        <authorList>
            <consortium name="Ensembl"/>
        </authorList>
    </citation>
    <scope>IDENTIFICATION</scope>
</reference>
<dbReference type="InterPro" id="IPR001128">
    <property type="entry name" value="Cyt_P450"/>
</dbReference>
<dbReference type="PRINTS" id="PR00385">
    <property type="entry name" value="P450"/>
</dbReference>
<dbReference type="GO" id="GO:0020037">
    <property type="term" value="F:heme binding"/>
    <property type="evidence" value="ECO:0007669"/>
    <property type="project" value="InterPro"/>
</dbReference>
<reference evidence="5" key="4">
    <citation type="submission" date="2025-08" db="UniProtKB">
        <authorList>
            <consortium name="Ensembl"/>
        </authorList>
    </citation>
    <scope>IDENTIFICATION</scope>
</reference>
<dbReference type="GO" id="GO:0006805">
    <property type="term" value="P:xenobiotic metabolic process"/>
    <property type="evidence" value="ECO:0007669"/>
    <property type="project" value="TreeGrafter"/>
</dbReference>
<evidence type="ECO:0000256" key="4">
    <source>
        <dbReference type="ARBA" id="ARBA00023004"/>
    </source>
</evidence>
<reference evidence="6" key="1">
    <citation type="journal article" date="2014" name="Science">
        <title>Nonhuman genetics. Genomic basis for the convergent evolution of electric organs.</title>
        <authorList>
            <person name="Gallant J.R."/>
            <person name="Traeger L.L."/>
            <person name="Volkening J.D."/>
            <person name="Moffett H."/>
            <person name="Chen P.H."/>
            <person name="Novina C.D."/>
            <person name="Phillips G.N.Jr."/>
            <person name="Anand R."/>
            <person name="Wells G.B."/>
            <person name="Pinch M."/>
            <person name="Guth R."/>
            <person name="Unguez G.A."/>
            <person name="Albert J.S."/>
            <person name="Zakon H.H."/>
            <person name="Samanta M.P."/>
            <person name="Sussman M.R."/>
        </authorList>
    </citation>
    <scope>NUCLEOTIDE SEQUENCE [LARGE SCALE GENOMIC DNA]</scope>
</reference>
<keyword evidence="3" id="KW-0479">Metal-binding</keyword>
<dbReference type="GO" id="GO:0006082">
    <property type="term" value="P:organic acid metabolic process"/>
    <property type="evidence" value="ECO:0007669"/>
    <property type="project" value="TreeGrafter"/>
</dbReference>
<reference evidence="6" key="2">
    <citation type="journal article" date="2017" name="Sci. Adv.">
        <title>A tail of two voltages: Proteomic comparison of the three electric organs of the electric eel.</title>
        <authorList>
            <person name="Traeger L.L."/>
            <person name="Sabat G."/>
            <person name="Barrett-Wilt G.A."/>
            <person name="Wells G.B."/>
            <person name="Sussman M.R."/>
        </authorList>
    </citation>
    <scope>NUCLEOTIDE SEQUENCE [LARGE SCALE GENOMIC DNA]</scope>
</reference>